<accession>A0A2U1JG57</accession>
<keyword evidence="2" id="KW-0808">Transferase</keyword>
<dbReference type="Proteomes" id="UP000245449">
    <property type="component" value="Unassembled WGS sequence"/>
</dbReference>
<comment type="caution">
    <text evidence="2">The sequence shown here is derived from an EMBL/GenBank/DDBJ whole genome shotgun (WGS) entry which is preliminary data.</text>
</comment>
<gene>
    <name evidence="2" type="ORF">DB895_12980</name>
</gene>
<keyword evidence="1" id="KW-1133">Transmembrane helix</keyword>
<evidence type="ECO:0000313" key="3">
    <source>
        <dbReference type="Proteomes" id="UP000245449"/>
    </source>
</evidence>
<evidence type="ECO:0000313" key="2">
    <source>
        <dbReference type="EMBL" id="PWA04015.1"/>
    </source>
</evidence>
<dbReference type="AlphaFoldDB" id="A0A2U1JG57"/>
<evidence type="ECO:0000256" key="1">
    <source>
        <dbReference type="SAM" id="Phobius"/>
    </source>
</evidence>
<keyword evidence="1" id="KW-0812">Transmembrane</keyword>
<keyword evidence="2" id="KW-0012">Acyltransferase</keyword>
<feature type="transmembrane region" description="Helical" evidence="1">
    <location>
        <begin position="38"/>
        <end position="56"/>
    </location>
</feature>
<feature type="non-terminal residue" evidence="2">
    <location>
        <position position="1"/>
    </location>
</feature>
<dbReference type="EMBL" id="QCZI01000021">
    <property type="protein sequence ID" value="PWA04015.1"/>
    <property type="molecule type" value="Genomic_DNA"/>
</dbReference>
<name>A0A2U1JG57_9FLAO</name>
<dbReference type="GO" id="GO:0016746">
    <property type="term" value="F:acyltransferase activity"/>
    <property type="evidence" value="ECO:0007669"/>
    <property type="project" value="UniProtKB-KW"/>
</dbReference>
<organism evidence="2 3">
    <name type="scientific">Flavobacterium psychrotolerans</name>
    <dbReference type="NCBI Taxonomy" id="2169410"/>
    <lineage>
        <taxon>Bacteria</taxon>
        <taxon>Pseudomonadati</taxon>
        <taxon>Bacteroidota</taxon>
        <taxon>Flavobacteriia</taxon>
        <taxon>Flavobacteriales</taxon>
        <taxon>Flavobacteriaceae</taxon>
        <taxon>Flavobacterium</taxon>
    </lineage>
</organism>
<reference evidence="2 3" key="1">
    <citation type="submission" date="2018-04" db="EMBL/GenBank/DDBJ databases">
        <title>Flavobacterium sp. nov., isolated from glacier ice.</title>
        <authorList>
            <person name="Liu Q."/>
            <person name="Xin Y.-H."/>
        </authorList>
    </citation>
    <scope>NUCLEOTIDE SEQUENCE [LARGE SCALE GENOMIC DNA]</scope>
    <source>
        <strain evidence="2 3">RB1R5</strain>
    </source>
</reference>
<keyword evidence="3" id="KW-1185">Reference proteome</keyword>
<protein>
    <submittedName>
        <fullName evidence="2">Membrane-bound O-acyltransferase family protein</fullName>
    </submittedName>
</protein>
<keyword evidence="1" id="KW-0472">Membrane</keyword>
<proteinExistence type="predicted"/>
<sequence>KLMLVITLLFVLLMFIIEWIGRDKQYGIGGLFTGKSRLYRWGIYYVIILLIFIFAGSNQQFIYFQF</sequence>